<keyword evidence="2" id="KW-1185">Reference proteome</keyword>
<evidence type="ECO:0000313" key="1">
    <source>
        <dbReference type="EMBL" id="KAJ9114742.1"/>
    </source>
</evidence>
<organism evidence="1 2">
    <name type="scientific">Naganishia vaughanmartiniae</name>
    <dbReference type="NCBI Taxonomy" id="1424756"/>
    <lineage>
        <taxon>Eukaryota</taxon>
        <taxon>Fungi</taxon>
        <taxon>Dikarya</taxon>
        <taxon>Basidiomycota</taxon>
        <taxon>Agaricomycotina</taxon>
        <taxon>Tremellomycetes</taxon>
        <taxon>Filobasidiales</taxon>
        <taxon>Filobasidiaceae</taxon>
        <taxon>Naganishia</taxon>
    </lineage>
</organism>
<sequence>MSEIDWLDREVEQFKYEPVKDGGWEELDADIDRWVKSQAEVQQLNKDVRRGLDNILVGMFADLL</sequence>
<evidence type="ECO:0000313" key="2">
    <source>
        <dbReference type="Proteomes" id="UP001243375"/>
    </source>
</evidence>
<proteinExistence type="predicted"/>
<name>A0ACC2WSY1_9TREE</name>
<reference evidence="1" key="1">
    <citation type="submission" date="2023-04" db="EMBL/GenBank/DDBJ databases">
        <title>Draft Genome sequencing of Naganishia species isolated from polar environments using Oxford Nanopore Technology.</title>
        <authorList>
            <person name="Leo P."/>
            <person name="Venkateswaran K."/>
        </authorList>
    </citation>
    <scope>NUCLEOTIDE SEQUENCE</scope>
    <source>
        <strain evidence="1">MNA-CCFEE 5425</strain>
    </source>
</reference>
<accession>A0ACC2WSY1</accession>
<comment type="caution">
    <text evidence="1">The sequence shown here is derived from an EMBL/GenBank/DDBJ whole genome shotgun (WGS) entry which is preliminary data.</text>
</comment>
<dbReference type="Proteomes" id="UP001243375">
    <property type="component" value="Unassembled WGS sequence"/>
</dbReference>
<protein>
    <submittedName>
        <fullName evidence="1">Uncharacterized protein</fullName>
    </submittedName>
</protein>
<dbReference type="EMBL" id="JASBWU010000018">
    <property type="protein sequence ID" value="KAJ9114742.1"/>
    <property type="molecule type" value="Genomic_DNA"/>
</dbReference>
<gene>
    <name evidence="1" type="ORF">QFC22_005618</name>
</gene>